<dbReference type="Pfam" id="PF00383">
    <property type="entry name" value="dCMP_cyt_deam_1"/>
    <property type="match status" value="1"/>
</dbReference>
<dbReference type="GO" id="GO:0042802">
    <property type="term" value="F:identical protein binding"/>
    <property type="evidence" value="ECO:0007669"/>
    <property type="project" value="UniProtKB-ARBA"/>
</dbReference>
<dbReference type="NCBIfam" id="TIGR01354">
    <property type="entry name" value="cyt_deam_tetra"/>
    <property type="match status" value="1"/>
</dbReference>
<dbReference type="NCBIfam" id="NF004064">
    <property type="entry name" value="PRK05578.1"/>
    <property type="match status" value="1"/>
</dbReference>
<keyword evidence="6 14" id="KW-0479">Metal-binding</keyword>
<evidence type="ECO:0000256" key="13">
    <source>
        <dbReference type="PIRSR" id="PIRSR606262-2"/>
    </source>
</evidence>
<dbReference type="InterPro" id="IPR006262">
    <property type="entry name" value="Cyt_deam_tetra"/>
</dbReference>
<dbReference type="PANTHER" id="PTHR11644">
    <property type="entry name" value="CYTIDINE DEAMINASE"/>
    <property type="match status" value="1"/>
</dbReference>
<dbReference type="InterPro" id="IPR002125">
    <property type="entry name" value="CMP_dCMP_dom"/>
</dbReference>
<dbReference type="GO" id="GO:0072527">
    <property type="term" value="P:pyrimidine-containing compound metabolic process"/>
    <property type="evidence" value="ECO:0007669"/>
    <property type="project" value="UniProtKB-ARBA"/>
</dbReference>
<evidence type="ECO:0000313" key="18">
    <source>
        <dbReference type="Proteomes" id="UP000679220"/>
    </source>
</evidence>
<evidence type="ECO:0000259" key="16">
    <source>
        <dbReference type="PROSITE" id="PS51747"/>
    </source>
</evidence>
<feature type="domain" description="CMP/dCMP-type deaminase" evidence="16">
    <location>
        <begin position="21"/>
        <end position="157"/>
    </location>
</feature>
<comment type="similarity">
    <text evidence="3 15">Belongs to the cytidine and deoxycytidylate deaminase family.</text>
</comment>
<dbReference type="EMBL" id="JAGTAR010000001">
    <property type="protein sequence ID" value="MBR8533945.1"/>
    <property type="molecule type" value="Genomic_DNA"/>
</dbReference>
<reference evidence="17" key="2">
    <citation type="submission" date="2021-04" db="EMBL/GenBank/DDBJ databases">
        <authorList>
            <person name="Zhang T."/>
            <person name="Zhang Y."/>
            <person name="Lu D."/>
            <person name="Zuo D."/>
            <person name="Du Z."/>
        </authorList>
    </citation>
    <scope>NUCLEOTIDE SEQUENCE</scope>
    <source>
        <strain evidence="17">JR1</strain>
    </source>
</reference>
<dbReference type="PROSITE" id="PS00903">
    <property type="entry name" value="CYT_DCMP_DEAMINASES_1"/>
    <property type="match status" value="1"/>
</dbReference>
<comment type="caution">
    <text evidence="17">The sequence shown here is derived from an EMBL/GenBank/DDBJ whole genome shotgun (WGS) entry which is preliminary data.</text>
</comment>
<feature type="active site" description="Proton donor" evidence="12">
    <location>
        <position position="75"/>
    </location>
</feature>
<dbReference type="AlphaFoldDB" id="A0A941F231"/>
<protein>
    <recommendedName>
        <fullName evidence="5 15">Cytidine deaminase</fullName>
        <ecNumber evidence="4 15">3.5.4.5</ecNumber>
    </recommendedName>
    <alternativeName>
        <fullName evidence="9 15">Cytidine aminohydrolase</fullName>
    </alternativeName>
</protein>
<gene>
    <name evidence="17" type="primary">cdd</name>
    <name evidence="17" type="ORF">KDU71_00100</name>
</gene>
<reference evidence="17" key="1">
    <citation type="journal article" date="2018" name="Int. J. Syst. Evol. Microbiol.">
        <title>Carboxylicivirga sediminis sp. nov., isolated from coastal sediment.</title>
        <authorList>
            <person name="Wang F.Q."/>
            <person name="Ren L.H."/>
            <person name="Zou R.J."/>
            <person name="Sun Y.Z."/>
            <person name="Liu X.J."/>
            <person name="Jiang F."/>
            <person name="Liu L.J."/>
        </authorList>
    </citation>
    <scope>NUCLEOTIDE SEQUENCE</scope>
    <source>
        <strain evidence="17">JR1</strain>
    </source>
</reference>
<dbReference type="PANTHER" id="PTHR11644:SF2">
    <property type="entry name" value="CYTIDINE DEAMINASE"/>
    <property type="match status" value="1"/>
</dbReference>
<evidence type="ECO:0000256" key="11">
    <source>
        <dbReference type="ARBA" id="ARBA00049558"/>
    </source>
</evidence>
<organism evidence="17 18">
    <name type="scientific">Carboxylicivirga sediminis</name>
    <dbReference type="NCBI Taxonomy" id="2006564"/>
    <lineage>
        <taxon>Bacteria</taxon>
        <taxon>Pseudomonadati</taxon>
        <taxon>Bacteroidota</taxon>
        <taxon>Bacteroidia</taxon>
        <taxon>Marinilabiliales</taxon>
        <taxon>Marinilabiliaceae</taxon>
        <taxon>Carboxylicivirga</taxon>
    </lineage>
</organism>
<dbReference type="Gene3D" id="3.40.140.10">
    <property type="entry name" value="Cytidine Deaminase, domain 2"/>
    <property type="match status" value="1"/>
</dbReference>
<evidence type="ECO:0000256" key="5">
    <source>
        <dbReference type="ARBA" id="ARBA00018266"/>
    </source>
</evidence>
<dbReference type="InterPro" id="IPR016192">
    <property type="entry name" value="APOBEC/CMP_deaminase_Zn-bd"/>
</dbReference>
<comment type="catalytic activity">
    <reaction evidence="11 15">
        <text>cytidine + H2O + H(+) = uridine + NH4(+)</text>
        <dbReference type="Rhea" id="RHEA:16069"/>
        <dbReference type="ChEBI" id="CHEBI:15377"/>
        <dbReference type="ChEBI" id="CHEBI:15378"/>
        <dbReference type="ChEBI" id="CHEBI:16704"/>
        <dbReference type="ChEBI" id="CHEBI:17562"/>
        <dbReference type="ChEBI" id="CHEBI:28938"/>
        <dbReference type="EC" id="3.5.4.5"/>
    </reaction>
</comment>
<dbReference type="InterPro" id="IPR050202">
    <property type="entry name" value="Cyt/Deoxycyt_deaminase"/>
</dbReference>
<keyword evidence="7 15" id="KW-0378">Hydrolase</keyword>
<comment type="cofactor">
    <cofactor evidence="1 14 15">
        <name>Zn(2+)</name>
        <dbReference type="ChEBI" id="CHEBI:29105"/>
    </cofactor>
</comment>
<evidence type="ECO:0000256" key="4">
    <source>
        <dbReference type="ARBA" id="ARBA00012783"/>
    </source>
</evidence>
<evidence type="ECO:0000256" key="3">
    <source>
        <dbReference type="ARBA" id="ARBA00006576"/>
    </source>
</evidence>
<evidence type="ECO:0000256" key="8">
    <source>
        <dbReference type="ARBA" id="ARBA00022833"/>
    </source>
</evidence>
<comment type="catalytic activity">
    <reaction evidence="10 15">
        <text>2'-deoxycytidine + H2O + H(+) = 2'-deoxyuridine + NH4(+)</text>
        <dbReference type="Rhea" id="RHEA:13433"/>
        <dbReference type="ChEBI" id="CHEBI:15377"/>
        <dbReference type="ChEBI" id="CHEBI:15378"/>
        <dbReference type="ChEBI" id="CHEBI:15698"/>
        <dbReference type="ChEBI" id="CHEBI:16450"/>
        <dbReference type="ChEBI" id="CHEBI:28938"/>
        <dbReference type="EC" id="3.5.4.5"/>
    </reaction>
</comment>
<dbReference type="GO" id="GO:0055086">
    <property type="term" value="P:nucleobase-containing small molecule metabolic process"/>
    <property type="evidence" value="ECO:0007669"/>
    <property type="project" value="UniProtKB-ARBA"/>
</dbReference>
<keyword evidence="8 14" id="KW-0862">Zinc</keyword>
<dbReference type="Proteomes" id="UP000679220">
    <property type="component" value="Unassembled WGS sequence"/>
</dbReference>
<evidence type="ECO:0000256" key="2">
    <source>
        <dbReference type="ARBA" id="ARBA00003949"/>
    </source>
</evidence>
<dbReference type="EC" id="3.5.4.5" evidence="4 15"/>
<evidence type="ECO:0000256" key="14">
    <source>
        <dbReference type="PIRSR" id="PIRSR606262-3"/>
    </source>
</evidence>
<comment type="function">
    <text evidence="2 15">This enzyme scavenges exogenous and endogenous cytidine and 2'-deoxycytidine for UMP synthesis.</text>
</comment>
<name>A0A941F231_9BACT</name>
<accession>A0A941F231</accession>
<evidence type="ECO:0000256" key="6">
    <source>
        <dbReference type="ARBA" id="ARBA00022723"/>
    </source>
</evidence>
<dbReference type="InterPro" id="IPR016193">
    <property type="entry name" value="Cytidine_deaminase-like"/>
</dbReference>
<evidence type="ECO:0000256" key="12">
    <source>
        <dbReference type="PIRSR" id="PIRSR606262-1"/>
    </source>
</evidence>
<proteinExistence type="inferred from homology"/>
<evidence type="ECO:0000256" key="1">
    <source>
        <dbReference type="ARBA" id="ARBA00001947"/>
    </source>
</evidence>
<feature type="binding site" evidence="13">
    <location>
        <begin position="62"/>
        <end position="68"/>
    </location>
    <ligand>
        <name>substrate</name>
    </ligand>
</feature>
<dbReference type="SUPFAM" id="SSF53927">
    <property type="entry name" value="Cytidine deaminase-like"/>
    <property type="match status" value="1"/>
</dbReference>
<evidence type="ECO:0000256" key="15">
    <source>
        <dbReference type="RuleBase" id="RU364006"/>
    </source>
</evidence>
<keyword evidence="18" id="KW-1185">Reference proteome</keyword>
<feature type="binding site" evidence="14">
    <location>
        <position position="112"/>
    </location>
    <ligand>
        <name>Zn(2+)</name>
        <dbReference type="ChEBI" id="CHEBI:29105"/>
        <note>catalytic</note>
    </ligand>
</feature>
<dbReference type="RefSeq" id="WP_212187854.1">
    <property type="nucleotide sequence ID" value="NZ_JAGTAR010000001.1"/>
</dbReference>
<dbReference type="CDD" id="cd01283">
    <property type="entry name" value="cytidine_deaminase"/>
    <property type="match status" value="1"/>
</dbReference>
<evidence type="ECO:0000256" key="7">
    <source>
        <dbReference type="ARBA" id="ARBA00022801"/>
    </source>
</evidence>
<feature type="binding site" evidence="14">
    <location>
        <position position="115"/>
    </location>
    <ligand>
        <name>Zn(2+)</name>
        <dbReference type="ChEBI" id="CHEBI:29105"/>
        <note>catalytic</note>
    </ligand>
</feature>
<dbReference type="GO" id="GO:0004126">
    <property type="term" value="F:cytidine deaminase activity"/>
    <property type="evidence" value="ECO:0007669"/>
    <property type="project" value="UniProtKB-UniRule"/>
</dbReference>
<evidence type="ECO:0000313" key="17">
    <source>
        <dbReference type="EMBL" id="MBR8533945.1"/>
    </source>
</evidence>
<dbReference type="GO" id="GO:0008270">
    <property type="term" value="F:zinc ion binding"/>
    <property type="evidence" value="ECO:0007669"/>
    <property type="project" value="UniProtKB-UniRule"/>
</dbReference>
<feature type="binding site" evidence="14">
    <location>
        <position position="73"/>
    </location>
    <ligand>
        <name>Zn(2+)</name>
        <dbReference type="ChEBI" id="CHEBI:29105"/>
        <note>catalytic</note>
    </ligand>
</feature>
<dbReference type="GO" id="GO:0005829">
    <property type="term" value="C:cytosol"/>
    <property type="evidence" value="ECO:0007669"/>
    <property type="project" value="TreeGrafter"/>
</dbReference>
<evidence type="ECO:0000256" key="9">
    <source>
        <dbReference type="ARBA" id="ARBA00032005"/>
    </source>
</evidence>
<dbReference type="PROSITE" id="PS51747">
    <property type="entry name" value="CYT_DCMP_DEAMINASES_2"/>
    <property type="match status" value="1"/>
</dbReference>
<sequence length="171" mass="18522">MKHLNLTTQIEIFDSLDELNSTEQALVNAAEKACHKAYAPYSEFNVGAAVLLENGQIITGSNQENAAYPSGLCAERTAIFYANAQYPDTPVTSIAIIAMNKNGILENPVAPCGACRQVLLETELRYKKAYDILLVGQSSIQKIKSSKDLLPLSFVGEGLLKSADRSPKSNN</sequence>
<evidence type="ECO:0000256" key="10">
    <source>
        <dbReference type="ARBA" id="ARBA00049252"/>
    </source>
</evidence>